<dbReference type="InterPro" id="IPR040251">
    <property type="entry name" value="SEC31-like"/>
</dbReference>
<reference evidence="4" key="1">
    <citation type="journal article" date="2019" name="Sci. Rep.">
        <title>Draft genome of Tanacetum cinerariifolium, the natural source of mosquito coil.</title>
        <authorList>
            <person name="Yamashiro T."/>
            <person name="Shiraishi A."/>
            <person name="Satake H."/>
            <person name="Nakayama K."/>
        </authorList>
    </citation>
    <scope>NUCLEOTIDE SEQUENCE</scope>
</reference>
<evidence type="ECO:0000256" key="3">
    <source>
        <dbReference type="ARBA" id="ARBA00022737"/>
    </source>
</evidence>
<dbReference type="GO" id="GO:0090110">
    <property type="term" value="P:COPII-coated vesicle cargo loading"/>
    <property type="evidence" value="ECO:0007669"/>
    <property type="project" value="TreeGrafter"/>
</dbReference>
<dbReference type="GO" id="GO:0070971">
    <property type="term" value="C:endoplasmic reticulum exit site"/>
    <property type="evidence" value="ECO:0007669"/>
    <property type="project" value="TreeGrafter"/>
</dbReference>
<organism evidence="4">
    <name type="scientific">Tanacetum cinerariifolium</name>
    <name type="common">Dalmatian daisy</name>
    <name type="synonym">Chrysanthemum cinerariifolium</name>
    <dbReference type="NCBI Taxonomy" id="118510"/>
    <lineage>
        <taxon>Eukaryota</taxon>
        <taxon>Viridiplantae</taxon>
        <taxon>Streptophyta</taxon>
        <taxon>Embryophyta</taxon>
        <taxon>Tracheophyta</taxon>
        <taxon>Spermatophyta</taxon>
        <taxon>Magnoliopsida</taxon>
        <taxon>eudicotyledons</taxon>
        <taxon>Gunneridae</taxon>
        <taxon>Pentapetalae</taxon>
        <taxon>asterids</taxon>
        <taxon>campanulids</taxon>
        <taxon>Asterales</taxon>
        <taxon>Asteraceae</taxon>
        <taxon>Asteroideae</taxon>
        <taxon>Anthemideae</taxon>
        <taxon>Anthemidinae</taxon>
        <taxon>Tanacetum</taxon>
    </lineage>
</organism>
<dbReference type="InterPro" id="IPR015943">
    <property type="entry name" value="WD40/YVTN_repeat-like_dom_sf"/>
</dbReference>
<accession>A0A699XNB6</accession>
<feature type="non-terminal residue" evidence="4">
    <location>
        <position position="1"/>
    </location>
</feature>
<name>A0A699XNB6_TANCI</name>
<evidence type="ECO:0000256" key="2">
    <source>
        <dbReference type="ARBA" id="ARBA00022574"/>
    </source>
</evidence>
<keyword evidence="3" id="KW-0677">Repeat</keyword>
<dbReference type="GO" id="GO:0005198">
    <property type="term" value="F:structural molecule activity"/>
    <property type="evidence" value="ECO:0007669"/>
    <property type="project" value="TreeGrafter"/>
</dbReference>
<protein>
    <submittedName>
        <fullName evidence="4">WD40/YVTN repeat-like-containing domain, ancestral coatomer element 1, Sec16/Sec31</fullName>
    </submittedName>
</protein>
<dbReference type="AlphaFoldDB" id="A0A699XNB6"/>
<sequence length="42" mass="4773">QWHPDVATQIIVASDDDNSPSSRIWDIRNTMSPVRELVGHTK</sequence>
<evidence type="ECO:0000313" key="4">
    <source>
        <dbReference type="EMBL" id="GFD59578.1"/>
    </source>
</evidence>
<comment type="caution">
    <text evidence="4">The sequence shown here is derived from an EMBL/GenBank/DDBJ whole genome shotgun (WGS) entry which is preliminary data.</text>
</comment>
<keyword evidence="1" id="KW-0813">Transport</keyword>
<evidence type="ECO:0000256" key="1">
    <source>
        <dbReference type="ARBA" id="ARBA00022448"/>
    </source>
</evidence>
<dbReference type="EMBL" id="BKCJ011866827">
    <property type="protein sequence ID" value="GFD59578.1"/>
    <property type="molecule type" value="Genomic_DNA"/>
</dbReference>
<dbReference type="Gene3D" id="2.130.10.10">
    <property type="entry name" value="YVTN repeat-like/Quinoprotein amine dehydrogenase"/>
    <property type="match status" value="1"/>
</dbReference>
<dbReference type="GO" id="GO:0007029">
    <property type="term" value="P:endoplasmic reticulum organization"/>
    <property type="evidence" value="ECO:0007669"/>
    <property type="project" value="TreeGrafter"/>
</dbReference>
<feature type="non-terminal residue" evidence="4">
    <location>
        <position position="42"/>
    </location>
</feature>
<dbReference type="PANTHER" id="PTHR13923">
    <property type="entry name" value="SEC31-RELATED PROTEIN"/>
    <property type="match status" value="1"/>
</dbReference>
<proteinExistence type="predicted"/>
<dbReference type="GO" id="GO:0030127">
    <property type="term" value="C:COPII vesicle coat"/>
    <property type="evidence" value="ECO:0007669"/>
    <property type="project" value="TreeGrafter"/>
</dbReference>
<dbReference type="PANTHER" id="PTHR13923:SF11">
    <property type="entry name" value="SECRETORY 31, ISOFORM D"/>
    <property type="match status" value="1"/>
</dbReference>
<keyword evidence="2" id="KW-0853">WD repeat</keyword>
<gene>
    <name evidence="4" type="ORF">Tci_931547</name>
</gene>